<reference evidence="2 3" key="1">
    <citation type="submission" date="2015-10" db="EMBL/GenBank/DDBJ databases">
        <title>Large-scale maps of variable infection efficiencies in aquatic Bacteriodetes phage-host model systems.</title>
        <authorList>
            <person name="Holmfeldt K."/>
            <person name="Solonenko N."/>
            <person name="Howard-Varona C."/>
            <person name="Moreno M."/>
            <person name="Malmstrom R.R."/>
            <person name="Blow M.J."/>
            <person name="Sullivan M.B."/>
        </authorList>
    </citation>
    <scope>NUCLEOTIDE SEQUENCE [LARGE SCALE GENOMIC DNA]</scope>
</reference>
<gene>
    <name evidence="2" type="ORF">Phi4113_060</name>
</gene>
<dbReference type="EMBL" id="KT962245">
    <property type="protein sequence ID" value="ALO80069.1"/>
    <property type="molecule type" value="Genomic_RNA"/>
</dbReference>
<proteinExistence type="predicted"/>
<dbReference type="Proteomes" id="UP000229115">
    <property type="component" value="Segment"/>
</dbReference>
<evidence type="ECO:0000313" key="3">
    <source>
        <dbReference type="Proteomes" id="UP000229115"/>
    </source>
</evidence>
<feature type="transmembrane region" description="Helical" evidence="1">
    <location>
        <begin position="37"/>
        <end position="55"/>
    </location>
</feature>
<evidence type="ECO:0000313" key="2">
    <source>
        <dbReference type="EMBL" id="ALO80069.1"/>
    </source>
</evidence>
<sequence length="110" mass="12547">MGQNVLIPFFIDSNKHMIFLQVDPAGTVEKLLNVNEVAVTGILLAIVAILIYFIVKLRQEAAEKDKAIREAYEMLIKEQKDYTQNLLEVTNKVANTISQINEMIKINRDK</sequence>
<organism evidence="2 3">
    <name type="scientific">Cellulophaga phage phi4:1_13</name>
    <dbReference type="NCBI Taxonomy" id="1747284"/>
    <lineage>
        <taxon>Viruses</taxon>
        <taxon>Duplodnaviria</taxon>
        <taxon>Heunggongvirae</taxon>
        <taxon>Uroviricota</taxon>
        <taxon>Caudoviricetes</taxon>
        <taxon>Lightbulbvirus</taxon>
        <taxon>Lightbulbvirus Cba41</taxon>
    </lineage>
</organism>
<keyword evidence="1" id="KW-0472">Membrane</keyword>
<keyword evidence="1" id="KW-1133">Transmembrane helix</keyword>
<evidence type="ECO:0000256" key="1">
    <source>
        <dbReference type="SAM" id="Phobius"/>
    </source>
</evidence>
<keyword evidence="1" id="KW-0812">Transmembrane</keyword>
<protein>
    <submittedName>
        <fullName evidence="2">Uncharacterized protein</fullName>
    </submittedName>
</protein>
<accession>A0A0S2MVW5</accession>
<name>A0A0S2MVW5_9CAUD</name>